<dbReference type="EMBL" id="CP002201">
    <property type="protein sequence ID" value="ADN18392.1"/>
    <property type="molecule type" value="Genomic_DNA"/>
</dbReference>
<sequence length="224" mass="25826">MDLATNILHFLATGASAYILARSIRDSSTRPDVLKRFHISESNAILYLQDLKERAMREGKEWLGEQLERHIADKNKHGEILARTLKSFDQEIVDCESLPVEEQVGSLFIEYFKEYPRQALTPPNIDWIVFAGSTYILELDSSKEYLYMANALPENDLVLREIKSGLIEISQDKKRNANYCYEFLTQYLSNEKVESTVDYWRTQKTKAMWSVAGQVIKKGGNIFS</sequence>
<organism evidence="1 2">
    <name type="scientific">Gloeothece verrucosa (strain PCC 7822)</name>
    <name type="common">Cyanothece sp. (strain PCC 7822)</name>
    <dbReference type="NCBI Taxonomy" id="497965"/>
    <lineage>
        <taxon>Bacteria</taxon>
        <taxon>Bacillati</taxon>
        <taxon>Cyanobacteriota</taxon>
        <taxon>Cyanophyceae</taxon>
        <taxon>Oscillatoriophycideae</taxon>
        <taxon>Chroococcales</taxon>
        <taxon>Aphanothecaceae</taxon>
        <taxon>Gloeothece</taxon>
        <taxon>Gloeothece verrucosa</taxon>
    </lineage>
</organism>
<dbReference type="RefSeq" id="WP_013325519.1">
    <property type="nucleotide sequence ID" value="NC_014502.1"/>
</dbReference>
<dbReference type="KEGG" id="cyj:Cyan7822_6711"/>
<keyword evidence="2" id="KW-1185">Reference proteome</keyword>
<protein>
    <submittedName>
        <fullName evidence="1">Uncharacterized protein</fullName>
    </submittedName>
</protein>
<dbReference type="Proteomes" id="UP000008206">
    <property type="component" value="Plasmid Cy782203"/>
</dbReference>
<reference evidence="2" key="1">
    <citation type="journal article" date="2011" name="MBio">
        <title>Novel metabolic attributes of the genus Cyanothece, comprising a group of unicellular nitrogen-fixing Cyanobacteria.</title>
        <authorList>
            <person name="Bandyopadhyay A."/>
            <person name="Elvitigala T."/>
            <person name="Welsh E."/>
            <person name="Stockel J."/>
            <person name="Liberton M."/>
            <person name="Min H."/>
            <person name="Sherman L.A."/>
            <person name="Pakrasi H.B."/>
        </authorList>
    </citation>
    <scope>NUCLEOTIDE SEQUENCE [LARGE SCALE GENOMIC DNA]</scope>
    <source>
        <strain evidence="2">PCC 7822</strain>
        <plasmid evidence="2">Cy782203</plasmid>
    </source>
</reference>
<dbReference type="HOGENOM" id="CLU_1132932_0_0_3"/>
<geneLocation type="plasmid" evidence="1 2">
    <name>Cy782203</name>
</geneLocation>
<evidence type="ECO:0000313" key="1">
    <source>
        <dbReference type="EMBL" id="ADN18392.1"/>
    </source>
</evidence>
<dbReference type="OrthoDB" id="420095at2"/>
<proteinExistence type="predicted"/>
<accession>E0UN62</accession>
<dbReference type="AlphaFoldDB" id="E0UN62"/>
<name>E0UN62_GLOV7</name>
<keyword evidence="1" id="KW-0614">Plasmid</keyword>
<evidence type="ECO:0000313" key="2">
    <source>
        <dbReference type="Proteomes" id="UP000008206"/>
    </source>
</evidence>
<gene>
    <name evidence="1" type="ordered locus">Cyan7822_6711</name>
</gene>